<proteinExistence type="predicted"/>
<dbReference type="Gene3D" id="1.20.1280.50">
    <property type="match status" value="1"/>
</dbReference>
<protein>
    <submittedName>
        <fullName evidence="4">Uncharacterized protein LOC113855674</fullName>
    </submittedName>
</protein>
<dbReference type="InterPro" id="IPR001810">
    <property type="entry name" value="F-box_dom"/>
</dbReference>
<feature type="domain" description="F-box" evidence="1">
    <location>
        <begin position="27"/>
        <end position="62"/>
    </location>
</feature>
<dbReference type="RefSeq" id="XP_027343104.1">
    <property type="nucleotide sequence ID" value="XM_027487303.1"/>
</dbReference>
<dbReference type="PANTHER" id="PTHR35546">
    <property type="entry name" value="F-BOX PROTEIN INTERACTION DOMAIN PROTEIN-RELATED"/>
    <property type="match status" value="1"/>
</dbReference>
<dbReference type="OrthoDB" id="605328at2759"/>
<reference evidence="3" key="1">
    <citation type="journal article" date="2019" name="Toxins">
        <title>Detection of Abrin-Like and Prepropulchellin-Like Toxin Genes and Transcripts Using Whole Genome Sequencing and Full-Length Transcript Sequencing of Abrus precatorius.</title>
        <authorList>
            <person name="Hovde B.T."/>
            <person name="Daligault H.E."/>
            <person name="Hanschen E.R."/>
            <person name="Kunde Y.A."/>
            <person name="Johnson M.B."/>
            <person name="Starkenburg S.R."/>
            <person name="Johnson S.L."/>
        </authorList>
    </citation>
    <scope>NUCLEOTIDE SEQUENCE [LARGE SCALE GENOMIC DNA]</scope>
</reference>
<dbReference type="Pfam" id="PF24750">
    <property type="entry name" value="b-prop_At3g26010-like"/>
    <property type="match status" value="1"/>
</dbReference>
<evidence type="ECO:0000313" key="3">
    <source>
        <dbReference type="Proteomes" id="UP000694853"/>
    </source>
</evidence>
<dbReference type="AlphaFoldDB" id="A0A8B8KJR4"/>
<sequence>MESKWILRKRRCVRVARRSNESEDLFNKLPKELHIDIVKRLTEKDLSIAMCVSMEWRNLILHSCVPTTQSLTVPYLGLLKEMEKQGKGKINPTWLTVVINSITPYPFLDTNHLFNWCSKVMCCKVKPESLIGSCNGLILFCHNNGKAKGFTHGSYHYYVINPVTKQCVAVLKPSSCNAPYSYAALAYDPLESWFFKIVRFQGSRNLNVFSSETGLWTTLSFQLPQKVTKSKWQKKSVYSKGAIYRLSSSRQVIKFHVDLQESVEKQAVAIDLPCMDDNDYRHNKDISVRGSDVLFIMTVGQNLKVWELVESFTGAGCSFEWILTHTIDNGFLKEFNNYGKFLGFHPYYGVMFFKLDNILYYFFSSYNTMGVRAIAHDTCLYRYLNISGFPFLECPIPYACCLEKEVIVSKY</sequence>
<feature type="domain" description="F-box protein At3g26010-like beta-propeller" evidence="2">
    <location>
        <begin position="130"/>
        <end position="333"/>
    </location>
</feature>
<keyword evidence="3" id="KW-1185">Reference proteome</keyword>
<dbReference type="Pfam" id="PF00646">
    <property type="entry name" value="F-box"/>
    <property type="match status" value="1"/>
</dbReference>
<evidence type="ECO:0000259" key="1">
    <source>
        <dbReference type="Pfam" id="PF00646"/>
    </source>
</evidence>
<dbReference type="InterPro" id="IPR036047">
    <property type="entry name" value="F-box-like_dom_sf"/>
</dbReference>
<accession>A0A8B8KJR4</accession>
<dbReference type="KEGG" id="aprc:113855674"/>
<dbReference type="InterPro" id="IPR055290">
    <property type="entry name" value="At3g26010-like"/>
</dbReference>
<dbReference type="SUPFAM" id="SSF81383">
    <property type="entry name" value="F-box domain"/>
    <property type="match status" value="1"/>
</dbReference>
<gene>
    <name evidence="4" type="primary">LOC113855674</name>
</gene>
<name>A0A8B8KJR4_ABRPR</name>
<dbReference type="Proteomes" id="UP000694853">
    <property type="component" value="Unplaced"/>
</dbReference>
<dbReference type="GeneID" id="113855674"/>
<dbReference type="PANTHER" id="PTHR35546:SF25">
    <property type="entry name" value="F-BOX DOMAIN-CONTAINING PROTEIN"/>
    <property type="match status" value="1"/>
</dbReference>
<evidence type="ECO:0000259" key="2">
    <source>
        <dbReference type="Pfam" id="PF24750"/>
    </source>
</evidence>
<organism evidence="3 4">
    <name type="scientific">Abrus precatorius</name>
    <name type="common">Indian licorice</name>
    <name type="synonym">Glycine abrus</name>
    <dbReference type="NCBI Taxonomy" id="3816"/>
    <lineage>
        <taxon>Eukaryota</taxon>
        <taxon>Viridiplantae</taxon>
        <taxon>Streptophyta</taxon>
        <taxon>Embryophyta</taxon>
        <taxon>Tracheophyta</taxon>
        <taxon>Spermatophyta</taxon>
        <taxon>Magnoliopsida</taxon>
        <taxon>eudicotyledons</taxon>
        <taxon>Gunneridae</taxon>
        <taxon>Pentapetalae</taxon>
        <taxon>rosids</taxon>
        <taxon>fabids</taxon>
        <taxon>Fabales</taxon>
        <taxon>Fabaceae</taxon>
        <taxon>Papilionoideae</taxon>
        <taxon>50 kb inversion clade</taxon>
        <taxon>NPAAA clade</taxon>
        <taxon>indigoferoid/millettioid clade</taxon>
        <taxon>Abreae</taxon>
        <taxon>Abrus</taxon>
    </lineage>
</organism>
<evidence type="ECO:0000313" key="4">
    <source>
        <dbReference type="RefSeq" id="XP_027343104.1"/>
    </source>
</evidence>
<dbReference type="InterPro" id="IPR056592">
    <property type="entry name" value="Beta-prop_At3g26010-like"/>
</dbReference>
<reference evidence="4" key="2">
    <citation type="submission" date="2025-08" db="UniProtKB">
        <authorList>
            <consortium name="RefSeq"/>
        </authorList>
    </citation>
    <scope>IDENTIFICATION</scope>
    <source>
        <tissue evidence="4">Young leaves</tissue>
    </source>
</reference>